<evidence type="ECO:0000256" key="1">
    <source>
        <dbReference type="SAM" id="Phobius"/>
    </source>
</evidence>
<dbReference type="SUPFAM" id="SSF89069">
    <property type="entry name" value="N-terminal, cytoplasmic domain of anti-sigmaE factor RseA"/>
    <property type="match status" value="1"/>
</dbReference>
<organism evidence="3 4">
    <name type="scientific">Candidatus Thiothrix anitrata</name>
    <dbReference type="NCBI Taxonomy" id="2823902"/>
    <lineage>
        <taxon>Bacteria</taxon>
        <taxon>Pseudomonadati</taxon>
        <taxon>Pseudomonadota</taxon>
        <taxon>Gammaproteobacteria</taxon>
        <taxon>Thiotrichales</taxon>
        <taxon>Thiotrichaceae</taxon>
        <taxon>Thiothrix</taxon>
    </lineage>
</organism>
<dbReference type="EMBL" id="CP072800">
    <property type="protein sequence ID" value="QTR49595.1"/>
    <property type="molecule type" value="Genomic_DNA"/>
</dbReference>
<gene>
    <name evidence="3" type="ORF">J8380_15370</name>
</gene>
<dbReference type="CDD" id="cd16328">
    <property type="entry name" value="RseA_N"/>
    <property type="match status" value="1"/>
</dbReference>
<dbReference type="InterPro" id="IPR052383">
    <property type="entry name" value="Anti-sigma-E_RseA-like"/>
</dbReference>
<dbReference type="Gene3D" id="1.10.10.880">
    <property type="entry name" value="Anti sigma-E protein RseA, N-terminal domain"/>
    <property type="match status" value="1"/>
</dbReference>
<proteinExistence type="predicted"/>
<accession>A0ABX7X146</accession>
<name>A0ABX7X146_9GAMM</name>
<sequence length="196" mass="21040">MNTSKTEFLSALLDDEAGEFEQRRLLNELNKDAELGQTLSRYVLIGEAMRAGNSGQRMGSGMSLLARIQDELEAEPVYAENVIPLPVSKPKYSYKTLGMGMAAAIGALTLGGVLFLQPPGGDTQSLAMAPTISTVAMPAVAALPVTDNVDARIQQVGRIDPQTRDILKQYVAQHVKYASTTAIAPSIRAVSYANER</sequence>
<evidence type="ECO:0000313" key="4">
    <source>
        <dbReference type="Proteomes" id="UP000672027"/>
    </source>
</evidence>
<keyword evidence="4" id="KW-1185">Reference proteome</keyword>
<dbReference type="Pfam" id="PF03872">
    <property type="entry name" value="RseA_N"/>
    <property type="match status" value="1"/>
</dbReference>
<dbReference type="PANTHER" id="PTHR38104:SF1">
    <property type="entry name" value="ANTI-SIGMA-E FACTOR RSEA"/>
    <property type="match status" value="1"/>
</dbReference>
<dbReference type="InterPro" id="IPR005572">
    <property type="entry name" value="Anti-sigma_E_RseA_N"/>
</dbReference>
<protein>
    <submittedName>
        <fullName evidence="3">Sigma-E factor negative regulatory protein</fullName>
    </submittedName>
</protein>
<feature type="transmembrane region" description="Helical" evidence="1">
    <location>
        <begin position="97"/>
        <end position="116"/>
    </location>
</feature>
<feature type="domain" description="Anti sigma-E protein RseA N-terminal" evidence="2">
    <location>
        <begin position="6"/>
        <end position="82"/>
    </location>
</feature>
<dbReference type="InterPro" id="IPR036147">
    <property type="entry name" value="Anti-sigma_E_RseA_N_sf"/>
</dbReference>
<evidence type="ECO:0000259" key="2">
    <source>
        <dbReference type="Pfam" id="PF03872"/>
    </source>
</evidence>
<keyword evidence="1" id="KW-0472">Membrane</keyword>
<dbReference type="RefSeq" id="WP_210226434.1">
    <property type="nucleotide sequence ID" value="NZ_CP072800.1"/>
</dbReference>
<keyword evidence="1" id="KW-0812">Transmembrane</keyword>
<keyword evidence="1" id="KW-1133">Transmembrane helix</keyword>
<dbReference type="Proteomes" id="UP000672027">
    <property type="component" value="Chromosome"/>
</dbReference>
<reference evidence="3 4" key="1">
    <citation type="submission" date="2021-04" db="EMBL/GenBank/DDBJ databases">
        <title>Genomics, taxonomy and metabolism of representatives of sulfur bacteria of the genus Thiothrix: Thiothrix fructosivorans QT, Thiothrix unzii A1T and three new species, Thiothrix subterranea sp. nov., Thiothrix litoralis sp. nov. and 'Candidatus Thiothrix anitrata' sp. nov.</title>
        <authorList>
            <person name="Ravin N.V."/>
            <person name="Smolyakov D."/>
            <person name="Rudenko T.S."/>
            <person name="Mardanov A.V."/>
            <person name="Beletsky A.V."/>
            <person name="Markov N.D."/>
            <person name="Fomenkov A.I."/>
            <person name="Roberts R.J."/>
            <person name="Karnachuk O.V."/>
            <person name="Novikov A."/>
            <person name="Grabovich M.Y."/>
        </authorList>
    </citation>
    <scope>NUCLEOTIDE SEQUENCE [LARGE SCALE GENOMIC DNA]</scope>
    <source>
        <strain evidence="3 4">A52</strain>
    </source>
</reference>
<evidence type="ECO:0000313" key="3">
    <source>
        <dbReference type="EMBL" id="QTR49595.1"/>
    </source>
</evidence>
<dbReference type="PANTHER" id="PTHR38104">
    <property type="match status" value="1"/>
</dbReference>